<dbReference type="InterPro" id="IPR003386">
    <property type="entry name" value="LACT/PDAT_acylTrfase"/>
</dbReference>
<protein>
    <submittedName>
        <fullName evidence="2">Lecithine-cholesterol acyltransferase-like 4</fullName>
    </submittedName>
</protein>
<dbReference type="Gene3D" id="3.40.50.1820">
    <property type="entry name" value="alpha/beta hydrolase"/>
    <property type="match status" value="1"/>
</dbReference>
<dbReference type="STRING" id="981085.W9SSF9"/>
<dbReference type="AlphaFoldDB" id="W9SSF9"/>
<dbReference type="KEGG" id="mnt:21401442"/>
<dbReference type="OrthoDB" id="190846at2759"/>
<dbReference type="SUPFAM" id="SSF53474">
    <property type="entry name" value="alpha/beta-Hydrolases"/>
    <property type="match status" value="1"/>
</dbReference>
<feature type="compositionally biased region" description="Polar residues" evidence="1">
    <location>
        <begin position="485"/>
        <end position="498"/>
    </location>
</feature>
<dbReference type="eggNOG" id="KOG2369">
    <property type="taxonomic scope" value="Eukaryota"/>
</dbReference>
<gene>
    <name evidence="2" type="ORF">L484_018473</name>
</gene>
<dbReference type="PANTHER" id="PTHR11440">
    <property type="entry name" value="LECITHIN-CHOLESTEROL ACYLTRANSFERASE-RELATED"/>
    <property type="match status" value="1"/>
</dbReference>
<keyword evidence="2" id="KW-0012">Acyltransferase</keyword>
<reference evidence="3" key="1">
    <citation type="submission" date="2013-01" db="EMBL/GenBank/DDBJ databases">
        <title>Draft Genome Sequence of a Mulberry Tree, Morus notabilis C.K. Schneid.</title>
        <authorList>
            <person name="He N."/>
            <person name="Zhao S."/>
        </authorList>
    </citation>
    <scope>NUCLEOTIDE SEQUENCE</scope>
</reference>
<dbReference type="EMBL" id="KE346034">
    <property type="protein sequence ID" value="EXC24759.1"/>
    <property type="molecule type" value="Genomic_DNA"/>
</dbReference>
<name>W9SSF9_9ROSA</name>
<accession>W9SSF9</accession>
<evidence type="ECO:0000256" key="1">
    <source>
        <dbReference type="SAM" id="MobiDB-lite"/>
    </source>
</evidence>
<proteinExistence type="predicted"/>
<evidence type="ECO:0000313" key="2">
    <source>
        <dbReference type="EMBL" id="EXC24759.1"/>
    </source>
</evidence>
<feature type="region of interest" description="Disordered" evidence="1">
    <location>
        <begin position="473"/>
        <end position="498"/>
    </location>
</feature>
<keyword evidence="3" id="KW-1185">Reference proteome</keyword>
<dbReference type="GO" id="GO:0006629">
    <property type="term" value="P:lipid metabolic process"/>
    <property type="evidence" value="ECO:0007669"/>
    <property type="project" value="InterPro"/>
</dbReference>
<sequence>MAALLEEIVQSVELWLKLIKKPQPYVDPNLDPVLLVPGIAGSILKAVGDENGKEERVWVRILSADYKFRTKLWSCFDPASGRTVSLDSKTSIVVPEERHGLYAIDALDPDMVIGRECVYYFHDMIMEMINWGFQEGKTLFGFGYDFRQSNRLQDTLDRFSAKLESIYKASGGKKINIITHSMGGLLVKCFMSLHTDVFEKYVKNWIAVAAPFQGAPGYITSTLLNGMSFVDGWEQNFFVSKWSMHQLLIECPSVYELMACLDFDWEHIPLLELWREKLVDGNSCAILETYPPLESVQIFKEALLNNTVNYDGEDIPMPFNLEILKWANETREVLSRAKVPSGVKFYNVYGINVETPHSVCYGSEEKPVKDLQELRYFQPRYICVNGDGTVPAESAKADGLNAEARVGIPGEHRGILCDHHLFRILKHWLRADHDPFYNPVNDYVILPTEFEMERHTEKGLQVTSLKEEWEIISDDSDTQDGNRKPLTSSITLFQDGGNKSSQAEACATIVIHPRNEGKQHIELNAVSVSVDA</sequence>
<dbReference type="Proteomes" id="UP000030645">
    <property type="component" value="Unassembled WGS sequence"/>
</dbReference>
<keyword evidence="2" id="KW-0808">Transferase</keyword>
<dbReference type="InterPro" id="IPR029058">
    <property type="entry name" value="AB_hydrolase_fold"/>
</dbReference>
<dbReference type="Pfam" id="PF02450">
    <property type="entry name" value="LCAT"/>
    <property type="match status" value="1"/>
</dbReference>
<dbReference type="GO" id="GO:0008374">
    <property type="term" value="F:O-acyltransferase activity"/>
    <property type="evidence" value="ECO:0007669"/>
    <property type="project" value="InterPro"/>
</dbReference>
<organism evidence="2 3">
    <name type="scientific">Morus notabilis</name>
    <dbReference type="NCBI Taxonomy" id="981085"/>
    <lineage>
        <taxon>Eukaryota</taxon>
        <taxon>Viridiplantae</taxon>
        <taxon>Streptophyta</taxon>
        <taxon>Embryophyta</taxon>
        <taxon>Tracheophyta</taxon>
        <taxon>Spermatophyta</taxon>
        <taxon>Magnoliopsida</taxon>
        <taxon>eudicotyledons</taxon>
        <taxon>Gunneridae</taxon>
        <taxon>Pentapetalae</taxon>
        <taxon>rosids</taxon>
        <taxon>fabids</taxon>
        <taxon>Rosales</taxon>
        <taxon>Moraceae</taxon>
        <taxon>Moreae</taxon>
        <taxon>Morus</taxon>
    </lineage>
</organism>
<evidence type="ECO:0000313" key="3">
    <source>
        <dbReference type="Proteomes" id="UP000030645"/>
    </source>
</evidence>